<keyword evidence="2" id="KW-0736">Signalosome</keyword>
<reference evidence="5 6" key="1">
    <citation type="submission" date="2023-09" db="EMBL/GenBank/DDBJ databases">
        <title>Pangenome analysis of Batrachochytrium dendrobatidis and related Chytrids.</title>
        <authorList>
            <person name="Yacoub M.N."/>
            <person name="Stajich J.E."/>
            <person name="James T.Y."/>
        </authorList>
    </citation>
    <scope>NUCLEOTIDE SEQUENCE [LARGE SCALE GENOMIC DNA]</scope>
    <source>
        <strain evidence="5 6">JEL0888</strain>
    </source>
</reference>
<dbReference type="InterPro" id="IPR000717">
    <property type="entry name" value="PCI_dom"/>
</dbReference>
<dbReference type="SMART" id="SM00088">
    <property type="entry name" value="PINT"/>
    <property type="match status" value="1"/>
</dbReference>
<feature type="domain" description="PCI" evidence="4">
    <location>
        <begin position="1"/>
        <end position="160"/>
    </location>
</feature>
<dbReference type="Pfam" id="PF01399">
    <property type="entry name" value="PCI"/>
    <property type="match status" value="1"/>
</dbReference>
<organism evidence="5 6">
    <name type="scientific">Polyrhizophydium stewartii</name>
    <dbReference type="NCBI Taxonomy" id="2732419"/>
    <lineage>
        <taxon>Eukaryota</taxon>
        <taxon>Fungi</taxon>
        <taxon>Fungi incertae sedis</taxon>
        <taxon>Chytridiomycota</taxon>
        <taxon>Chytridiomycota incertae sedis</taxon>
        <taxon>Chytridiomycetes</taxon>
        <taxon>Rhizophydiales</taxon>
        <taxon>Rhizophydiales incertae sedis</taxon>
        <taxon>Polyrhizophydium</taxon>
    </lineage>
</organism>
<comment type="caution">
    <text evidence="5">The sequence shown here is derived from an EMBL/GenBank/DDBJ whole genome shotgun (WGS) entry which is preliminary data.</text>
</comment>
<sequence>MSVLAASTATKLEPFLLLAKSAKSAACAQLIQDALAAPGVFVFGELLDVPSVRELENSEQHSQHFRLLSIFAYGTVQDYKANQASLPALTPQQLKKLRQLTIATLSSRSRVLGYDLLLEVLDIDNLRELEDLIIDAIYQNIISGKLDQRKKCLVVEFAMGRDVKPDQVHAILGILREWLATSENILTQTENKIQSVRDEALARQADADNFQRQLEDAKSRTKATAAQRPRRSDFDMGGIMLSDDRDDHPRTMPKRKGKDGVHSFRR</sequence>
<evidence type="ECO:0000313" key="6">
    <source>
        <dbReference type="Proteomes" id="UP001527925"/>
    </source>
</evidence>
<evidence type="ECO:0000313" key="5">
    <source>
        <dbReference type="EMBL" id="KAL2919807.1"/>
    </source>
</evidence>
<accession>A0ABR4NJT8</accession>
<keyword evidence="6" id="KW-1185">Reference proteome</keyword>
<proteinExistence type="inferred from homology"/>
<dbReference type="InterPro" id="IPR045237">
    <property type="entry name" value="COPS7/eIF3m"/>
</dbReference>
<evidence type="ECO:0000259" key="4">
    <source>
        <dbReference type="PROSITE" id="PS50250"/>
    </source>
</evidence>
<protein>
    <recommendedName>
        <fullName evidence="4">PCI domain-containing protein</fullName>
    </recommendedName>
</protein>
<dbReference type="Proteomes" id="UP001527925">
    <property type="component" value="Unassembled WGS sequence"/>
</dbReference>
<name>A0ABR4NJT8_9FUNG</name>
<comment type="similarity">
    <text evidence="1">Belongs to the CSN7/EIF3M family. CSN7 subfamily.</text>
</comment>
<evidence type="ECO:0000256" key="1">
    <source>
        <dbReference type="ARBA" id="ARBA00008482"/>
    </source>
</evidence>
<evidence type="ECO:0000256" key="3">
    <source>
        <dbReference type="SAM" id="MobiDB-lite"/>
    </source>
</evidence>
<dbReference type="Pfam" id="PF22061">
    <property type="entry name" value="CSN7_HB_subdom"/>
    <property type="match status" value="1"/>
</dbReference>
<dbReference type="PANTHER" id="PTHR15350">
    <property type="entry name" value="COP9 SIGNALOSOME COMPLEX SUBUNIT 7/DENDRITIC CELL PROTEIN GA17"/>
    <property type="match status" value="1"/>
</dbReference>
<evidence type="ECO:0000256" key="2">
    <source>
        <dbReference type="ARBA" id="ARBA00022790"/>
    </source>
</evidence>
<gene>
    <name evidence="5" type="ORF">HK105_200724</name>
</gene>
<dbReference type="EMBL" id="JADGIZ020000002">
    <property type="protein sequence ID" value="KAL2919807.1"/>
    <property type="molecule type" value="Genomic_DNA"/>
</dbReference>
<dbReference type="PANTHER" id="PTHR15350:SF5">
    <property type="entry name" value="COP9 SIGNALOSOME COMPLEX SUBUNIT 7"/>
    <property type="match status" value="1"/>
</dbReference>
<feature type="region of interest" description="Disordered" evidence="3">
    <location>
        <begin position="213"/>
        <end position="266"/>
    </location>
</feature>
<dbReference type="PROSITE" id="PS50250">
    <property type="entry name" value="PCI"/>
    <property type="match status" value="1"/>
</dbReference>